<gene>
    <name evidence="1" type="ORF">JDV02_001304</name>
</gene>
<keyword evidence="2" id="KW-1185">Reference proteome</keyword>
<dbReference type="EMBL" id="CP086354">
    <property type="protein sequence ID" value="UNI14702.1"/>
    <property type="molecule type" value="Genomic_DNA"/>
</dbReference>
<dbReference type="AlphaFoldDB" id="A0A9Q8V7D7"/>
<dbReference type="GeneID" id="72063267"/>
<proteinExistence type="predicted"/>
<sequence length="81" mass="9404">MYAVEDAVVQYYNARVHSDNAQMDLWKAMVEVFMEHDAVVEWCSDEESKRSVPPSDRLWLRQLVHSELNELGYGPKFAGDL</sequence>
<reference evidence="1" key="1">
    <citation type="submission" date="2021-11" db="EMBL/GenBank/DDBJ databases">
        <title>Purpureocillium_takamizusanense_genome.</title>
        <authorList>
            <person name="Nguyen N.-H."/>
        </authorList>
    </citation>
    <scope>NUCLEOTIDE SEQUENCE</scope>
    <source>
        <strain evidence="1">PT3</strain>
    </source>
</reference>
<evidence type="ECO:0000313" key="2">
    <source>
        <dbReference type="Proteomes" id="UP000829364"/>
    </source>
</evidence>
<dbReference type="RefSeq" id="XP_047838183.1">
    <property type="nucleotide sequence ID" value="XM_047982221.1"/>
</dbReference>
<accession>A0A9Q8V7D7</accession>
<protein>
    <submittedName>
        <fullName evidence="1">Uncharacterized protein</fullName>
    </submittedName>
</protein>
<organism evidence="1 2">
    <name type="scientific">Purpureocillium takamizusanense</name>
    <dbReference type="NCBI Taxonomy" id="2060973"/>
    <lineage>
        <taxon>Eukaryota</taxon>
        <taxon>Fungi</taxon>
        <taxon>Dikarya</taxon>
        <taxon>Ascomycota</taxon>
        <taxon>Pezizomycotina</taxon>
        <taxon>Sordariomycetes</taxon>
        <taxon>Hypocreomycetidae</taxon>
        <taxon>Hypocreales</taxon>
        <taxon>Ophiocordycipitaceae</taxon>
        <taxon>Purpureocillium</taxon>
    </lineage>
</organism>
<dbReference type="Proteomes" id="UP000829364">
    <property type="component" value="Chromosome 1"/>
</dbReference>
<dbReference type="KEGG" id="ptkz:JDV02_001304"/>
<evidence type="ECO:0000313" key="1">
    <source>
        <dbReference type="EMBL" id="UNI14702.1"/>
    </source>
</evidence>
<name>A0A9Q8V7D7_9HYPO</name>
<dbReference type="OrthoDB" id="10373411at2759"/>